<evidence type="ECO:0000313" key="2">
    <source>
        <dbReference type="EnsemblPlants" id="Zm00001eb355730_P001"/>
    </source>
</evidence>
<sequence length="67" mass="7608">MARQLKKGVMVLFKLRVVCGIEESQFPTILFVTLGTGEIRQHHRGGEELLHVDERYTTNSVGEELPI</sequence>
<evidence type="ECO:0000256" key="1">
    <source>
        <dbReference type="SAM" id="SignalP"/>
    </source>
</evidence>
<evidence type="ECO:0000313" key="3">
    <source>
        <dbReference type="Proteomes" id="UP000007305"/>
    </source>
</evidence>
<dbReference type="Gramene" id="Zm00001eb355730_T001">
    <property type="protein sequence ID" value="Zm00001eb355730_P001"/>
    <property type="gene ID" value="Zm00001eb355730"/>
</dbReference>
<dbReference type="AlphaFoldDB" id="A0A804QRM1"/>
<keyword evidence="1" id="KW-0732">Signal</keyword>
<feature type="signal peptide" evidence="1">
    <location>
        <begin position="1"/>
        <end position="20"/>
    </location>
</feature>
<dbReference type="EnsemblPlants" id="Zm00001eb355730_T001">
    <property type="protein sequence ID" value="Zm00001eb355730_P001"/>
    <property type="gene ID" value="Zm00001eb355730"/>
</dbReference>
<reference evidence="2" key="2">
    <citation type="submission" date="2019-07" db="EMBL/GenBank/DDBJ databases">
        <authorList>
            <person name="Seetharam A."/>
            <person name="Woodhouse M."/>
            <person name="Cannon E."/>
        </authorList>
    </citation>
    <scope>NUCLEOTIDE SEQUENCE [LARGE SCALE GENOMIC DNA]</scope>
    <source>
        <strain evidence="2">cv. B73</strain>
    </source>
</reference>
<accession>A0A804QRM1</accession>
<feature type="chain" id="PRO_5032713643" evidence="1">
    <location>
        <begin position="21"/>
        <end position="67"/>
    </location>
</feature>
<name>A0A804QRM1_MAIZE</name>
<dbReference type="InParanoid" id="A0A804QRM1"/>
<reference evidence="2" key="3">
    <citation type="submission" date="2021-05" db="UniProtKB">
        <authorList>
            <consortium name="EnsemblPlants"/>
        </authorList>
    </citation>
    <scope>IDENTIFICATION</scope>
    <source>
        <strain evidence="2">cv. B73</strain>
    </source>
</reference>
<organism evidence="2 3">
    <name type="scientific">Zea mays</name>
    <name type="common">Maize</name>
    <dbReference type="NCBI Taxonomy" id="4577"/>
    <lineage>
        <taxon>Eukaryota</taxon>
        <taxon>Viridiplantae</taxon>
        <taxon>Streptophyta</taxon>
        <taxon>Embryophyta</taxon>
        <taxon>Tracheophyta</taxon>
        <taxon>Spermatophyta</taxon>
        <taxon>Magnoliopsida</taxon>
        <taxon>Liliopsida</taxon>
        <taxon>Poales</taxon>
        <taxon>Poaceae</taxon>
        <taxon>PACMAD clade</taxon>
        <taxon>Panicoideae</taxon>
        <taxon>Andropogonodae</taxon>
        <taxon>Andropogoneae</taxon>
        <taxon>Tripsacinae</taxon>
        <taxon>Zea</taxon>
    </lineage>
</organism>
<proteinExistence type="predicted"/>
<keyword evidence="3" id="KW-1185">Reference proteome</keyword>
<dbReference type="Proteomes" id="UP000007305">
    <property type="component" value="Chromosome 8"/>
</dbReference>
<reference evidence="3" key="1">
    <citation type="journal article" date="2009" name="Science">
        <title>The B73 maize genome: complexity, diversity, and dynamics.</title>
        <authorList>
            <person name="Schnable P.S."/>
            <person name="Ware D."/>
            <person name="Fulton R.S."/>
            <person name="Stein J.C."/>
            <person name="Wei F."/>
            <person name="Pasternak S."/>
            <person name="Liang C."/>
            <person name="Zhang J."/>
            <person name="Fulton L."/>
            <person name="Graves T.A."/>
            <person name="Minx P."/>
            <person name="Reily A.D."/>
            <person name="Courtney L."/>
            <person name="Kruchowski S.S."/>
            <person name="Tomlinson C."/>
            <person name="Strong C."/>
            <person name="Delehaunty K."/>
            <person name="Fronick C."/>
            <person name="Courtney B."/>
            <person name="Rock S.M."/>
            <person name="Belter E."/>
            <person name="Du F."/>
            <person name="Kim K."/>
            <person name="Abbott R.M."/>
            <person name="Cotton M."/>
            <person name="Levy A."/>
            <person name="Marchetto P."/>
            <person name="Ochoa K."/>
            <person name="Jackson S.M."/>
            <person name="Gillam B."/>
            <person name="Chen W."/>
            <person name="Yan L."/>
            <person name="Higginbotham J."/>
            <person name="Cardenas M."/>
            <person name="Waligorski J."/>
            <person name="Applebaum E."/>
            <person name="Phelps L."/>
            <person name="Falcone J."/>
            <person name="Kanchi K."/>
            <person name="Thane T."/>
            <person name="Scimone A."/>
            <person name="Thane N."/>
            <person name="Henke J."/>
            <person name="Wang T."/>
            <person name="Ruppert J."/>
            <person name="Shah N."/>
            <person name="Rotter K."/>
            <person name="Hodges J."/>
            <person name="Ingenthron E."/>
            <person name="Cordes M."/>
            <person name="Kohlberg S."/>
            <person name="Sgro J."/>
            <person name="Delgado B."/>
            <person name="Mead K."/>
            <person name="Chinwalla A."/>
            <person name="Leonard S."/>
            <person name="Crouse K."/>
            <person name="Collura K."/>
            <person name="Kudrna D."/>
            <person name="Currie J."/>
            <person name="He R."/>
            <person name="Angelova A."/>
            <person name="Rajasekar S."/>
            <person name="Mueller T."/>
            <person name="Lomeli R."/>
            <person name="Scara G."/>
            <person name="Ko A."/>
            <person name="Delaney K."/>
            <person name="Wissotski M."/>
            <person name="Lopez G."/>
            <person name="Campos D."/>
            <person name="Braidotti M."/>
            <person name="Ashley E."/>
            <person name="Golser W."/>
            <person name="Kim H."/>
            <person name="Lee S."/>
            <person name="Lin J."/>
            <person name="Dujmic Z."/>
            <person name="Kim W."/>
            <person name="Talag J."/>
            <person name="Zuccolo A."/>
            <person name="Fan C."/>
            <person name="Sebastian A."/>
            <person name="Kramer M."/>
            <person name="Spiegel L."/>
            <person name="Nascimento L."/>
            <person name="Zutavern T."/>
            <person name="Miller B."/>
            <person name="Ambroise C."/>
            <person name="Muller S."/>
            <person name="Spooner W."/>
            <person name="Narechania A."/>
            <person name="Ren L."/>
            <person name="Wei S."/>
            <person name="Kumari S."/>
            <person name="Faga B."/>
            <person name="Levy M.J."/>
            <person name="McMahan L."/>
            <person name="Van Buren P."/>
            <person name="Vaughn M.W."/>
            <person name="Ying K."/>
            <person name="Yeh C.-T."/>
            <person name="Emrich S.J."/>
            <person name="Jia Y."/>
            <person name="Kalyanaraman A."/>
            <person name="Hsia A.-P."/>
            <person name="Barbazuk W.B."/>
            <person name="Baucom R.S."/>
            <person name="Brutnell T.P."/>
            <person name="Carpita N.C."/>
            <person name="Chaparro C."/>
            <person name="Chia J.-M."/>
            <person name="Deragon J.-M."/>
            <person name="Estill J.C."/>
            <person name="Fu Y."/>
            <person name="Jeddeloh J.A."/>
            <person name="Han Y."/>
            <person name="Lee H."/>
            <person name="Li P."/>
            <person name="Lisch D.R."/>
            <person name="Liu S."/>
            <person name="Liu Z."/>
            <person name="Nagel D.H."/>
            <person name="McCann M.C."/>
            <person name="SanMiguel P."/>
            <person name="Myers A.M."/>
            <person name="Nettleton D."/>
            <person name="Nguyen J."/>
            <person name="Penning B.W."/>
            <person name="Ponnala L."/>
            <person name="Schneider K.L."/>
            <person name="Schwartz D.C."/>
            <person name="Sharma A."/>
            <person name="Soderlund C."/>
            <person name="Springer N.M."/>
            <person name="Sun Q."/>
            <person name="Wang H."/>
            <person name="Waterman M."/>
            <person name="Westerman R."/>
            <person name="Wolfgruber T.K."/>
            <person name="Yang L."/>
            <person name="Yu Y."/>
            <person name="Zhang L."/>
            <person name="Zhou S."/>
            <person name="Zhu Q."/>
            <person name="Bennetzen J.L."/>
            <person name="Dawe R.K."/>
            <person name="Jiang J."/>
            <person name="Jiang N."/>
            <person name="Presting G.G."/>
            <person name="Wessler S.R."/>
            <person name="Aluru S."/>
            <person name="Martienssen R.A."/>
            <person name="Clifton S.W."/>
            <person name="McCombie W.R."/>
            <person name="Wing R.A."/>
            <person name="Wilson R.K."/>
        </authorList>
    </citation>
    <scope>NUCLEOTIDE SEQUENCE [LARGE SCALE GENOMIC DNA]</scope>
    <source>
        <strain evidence="3">cv. B73</strain>
    </source>
</reference>
<protein>
    <submittedName>
        <fullName evidence="2">Uncharacterized protein</fullName>
    </submittedName>
</protein>